<proteinExistence type="predicted"/>
<comment type="caution">
    <text evidence="1">The sequence shown here is derived from an EMBL/GenBank/DDBJ whole genome shotgun (WGS) entry which is preliminary data.</text>
</comment>
<protein>
    <submittedName>
        <fullName evidence="1">Uncharacterized protein</fullName>
    </submittedName>
</protein>
<accession>A0AAV4SKK5</accession>
<evidence type="ECO:0000313" key="2">
    <source>
        <dbReference type="Proteomes" id="UP001054837"/>
    </source>
</evidence>
<sequence length="169" mass="18578">MSILSCEAKPEDALIGKSDTVAIENGCTHERLTHHQEPKTLWGKCTTNSKSSRRSVPPTIILFSAASTFFSADGKILPLFLIQDSDLQSGFVGEGPADGPRPIGERGGKHQKDSPVLLAACCSGRTFPWFSSHRKSGGWIAMFTFHLFVKSMFFKIFVVDVQYNVSIIK</sequence>
<dbReference type="AlphaFoldDB" id="A0AAV4SKK5"/>
<name>A0AAV4SKK5_9ARAC</name>
<reference evidence="1 2" key="1">
    <citation type="submission" date="2021-06" db="EMBL/GenBank/DDBJ databases">
        <title>Caerostris darwini draft genome.</title>
        <authorList>
            <person name="Kono N."/>
            <person name="Arakawa K."/>
        </authorList>
    </citation>
    <scope>NUCLEOTIDE SEQUENCE [LARGE SCALE GENOMIC DNA]</scope>
</reference>
<dbReference type="EMBL" id="BPLQ01008008">
    <property type="protein sequence ID" value="GIY34042.1"/>
    <property type="molecule type" value="Genomic_DNA"/>
</dbReference>
<gene>
    <name evidence="1" type="ORF">CDAR_567901</name>
</gene>
<evidence type="ECO:0000313" key="1">
    <source>
        <dbReference type="EMBL" id="GIY34042.1"/>
    </source>
</evidence>
<keyword evidence="2" id="KW-1185">Reference proteome</keyword>
<organism evidence="1 2">
    <name type="scientific">Caerostris darwini</name>
    <dbReference type="NCBI Taxonomy" id="1538125"/>
    <lineage>
        <taxon>Eukaryota</taxon>
        <taxon>Metazoa</taxon>
        <taxon>Ecdysozoa</taxon>
        <taxon>Arthropoda</taxon>
        <taxon>Chelicerata</taxon>
        <taxon>Arachnida</taxon>
        <taxon>Araneae</taxon>
        <taxon>Araneomorphae</taxon>
        <taxon>Entelegynae</taxon>
        <taxon>Araneoidea</taxon>
        <taxon>Araneidae</taxon>
        <taxon>Caerostris</taxon>
    </lineage>
</organism>
<dbReference type="Proteomes" id="UP001054837">
    <property type="component" value="Unassembled WGS sequence"/>
</dbReference>